<reference evidence="5" key="1">
    <citation type="submission" date="2016-06" db="UniProtKB">
        <authorList>
            <consortium name="WormBaseParasite"/>
        </authorList>
    </citation>
    <scope>IDENTIFICATION</scope>
</reference>
<name>A0A183AH27_9TREM</name>
<feature type="transmembrane region" description="Helical" evidence="2">
    <location>
        <begin position="112"/>
        <end position="132"/>
    </location>
</feature>
<evidence type="ECO:0000313" key="5">
    <source>
        <dbReference type="WBParaSite" id="ECPE_0000627501-mRNA-1"/>
    </source>
</evidence>
<keyword evidence="2" id="KW-0472">Membrane</keyword>
<keyword evidence="4" id="KW-1185">Reference proteome</keyword>
<dbReference type="WBParaSite" id="ECPE_0000627501-mRNA-1">
    <property type="protein sequence ID" value="ECPE_0000627501-mRNA-1"/>
    <property type="gene ID" value="ECPE_0000627501"/>
</dbReference>
<evidence type="ECO:0000313" key="3">
    <source>
        <dbReference type="EMBL" id="VDP77844.1"/>
    </source>
</evidence>
<feature type="transmembrane region" description="Helical" evidence="2">
    <location>
        <begin position="76"/>
        <end position="100"/>
    </location>
</feature>
<keyword evidence="2" id="KW-0812">Transmembrane</keyword>
<gene>
    <name evidence="3" type="ORF">ECPE_LOCUS6262</name>
</gene>
<keyword evidence="2" id="KW-1133">Transmembrane helix</keyword>
<evidence type="ECO:0000256" key="2">
    <source>
        <dbReference type="SAM" id="Phobius"/>
    </source>
</evidence>
<dbReference type="Proteomes" id="UP000272942">
    <property type="component" value="Unassembled WGS sequence"/>
</dbReference>
<feature type="region of interest" description="Disordered" evidence="1">
    <location>
        <begin position="173"/>
        <end position="206"/>
    </location>
</feature>
<accession>A0A183AH27</accession>
<reference evidence="3 4" key="2">
    <citation type="submission" date="2018-11" db="EMBL/GenBank/DDBJ databases">
        <authorList>
            <consortium name="Pathogen Informatics"/>
        </authorList>
    </citation>
    <scope>NUCLEOTIDE SEQUENCE [LARGE SCALE GENOMIC DNA]</scope>
    <source>
        <strain evidence="3 4">Egypt</strain>
    </source>
</reference>
<proteinExistence type="predicted"/>
<evidence type="ECO:0000256" key="1">
    <source>
        <dbReference type="SAM" id="MobiDB-lite"/>
    </source>
</evidence>
<dbReference type="EMBL" id="UZAN01043239">
    <property type="protein sequence ID" value="VDP77844.1"/>
    <property type="molecule type" value="Genomic_DNA"/>
</dbReference>
<protein>
    <submittedName>
        <fullName evidence="5">Transmembrane protein</fullName>
    </submittedName>
</protein>
<organism evidence="5">
    <name type="scientific">Echinostoma caproni</name>
    <dbReference type="NCBI Taxonomy" id="27848"/>
    <lineage>
        <taxon>Eukaryota</taxon>
        <taxon>Metazoa</taxon>
        <taxon>Spiralia</taxon>
        <taxon>Lophotrochozoa</taxon>
        <taxon>Platyhelminthes</taxon>
        <taxon>Trematoda</taxon>
        <taxon>Digenea</taxon>
        <taxon>Plagiorchiida</taxon>
        <taxon>Echinostomata</taxon>
        <taxon>Echinostomatoidea</taxon>
        <taxon>Echinostomatidae</taxon>
        <taxon>Echinostoma</taxon>
    </lineage>
</organism>
<sequence length="206" mass="22647">MLLKRRHLSKVPLTVLPACDWSFTVTSQRMQSSRSKITCLMMGIIGITCTLAPLWQRSDEFAFGAAARFSGRQTSFVVRGSMIVMLLQFFIYLAAVVLVIVGMMLDWEDSDLGILMSMIGTFASFLSTVSYATRKNVSSQSQRVYVPEDCEWLFGSIIAGLATVVNSVTITTSTTTTTTSTEEETDTKIGVTSSNPGDEEGQIRIH</sequence>
<evidence type="ECO:0000313" key="4">
    <source>
        <dbReference type="Proteomes" id="UP000272942"/>
    </source>
</evidence>
<dbReference type="OrthoDB" id="10539210at2759"/>
<dbReference type="AlphaFoldDB" id="A0A183AH27"/>